<name>A0A151TTM1_CAJCA</name>
<protein>
    <recommendedName>
        <fullName evidence="3">Reverse transcriptase Ty1/copia-type domain-containing protein</fullName>
    </recommendedName>
</protein>
<evidence type="ECO:0008006" key="3">
    <source>
        <dbReference type="Google" id="ProtNLM"/>
    </source>
</evidence>
<organism evidence="1 2">
    <name type="scientific">Cajanus cajan</name>
    <name type="common">Pigeon pea</name>
    <name type="synonym">Cajanus indicus</name>
    <dbReference type="NCBI Taxonomy" id="3821"/>
    <lineage>
        <taxon>Eukaryota</taxon>
        <taxon>Viridiplantae</taxon>
        <taxon>Streptophyta</taxon>
        <taxon>Embryophyta</taxon>
        <taxon>Tracheophyta</taxon>
        <taxon>Spermatophyta</taxon>
        <taxon>Magnoliopsida</taxon>
        <taxon>eudicotyledons</taxon>
        <taxon>Gunneridae</taxon>
        <taxon>Pentapetalae</taxon>
        <taxon>rosids</taxon>
        <taxon>fabids</taxon>
        <taxon>Fabales</taxon>
        <taxon>Fabaceae</taxon>
        <taxon>Papilionoideae</taxon>
        <taxon>50 kb inversion clade</taxon>
        <taxon>NPAAA clade</taxon>
        <taxon>indigoferoid/millettioid clade</taxon>
        <taxon>Phaseoleae</taxon>
        <taxon>Cajanus</taxon>
    </lineage>
</organism>
<dbReference type="SUPFAM" id="SSF56672">
    <property type="entry name" value="DNA/RNA polymerases"/>
    <property type="match status" value="1"/>
</dbReference>
<dbReference type="Gramene" id="C.cajan_09290.t">
    <property type="protein sequence ID" value="C.cajan_09290.t.cds1"/>
    <property type="gene ID" value="C.cajan_09290"/>
</dbReference>
<dbReference type="PANTHER" id="PTHR11439">
    <property type="entry name" value="GAG-POL-RELATED RETROTRANSPOSON"/>
    <property type="match status" value="1"/>
</dbReference>
<dbReference type="CDD" id="cd09272">
    <property type="entry name" value="RNase_HI_RT_Ty1"/>
    <property type="match status" value="1"/>
</dbReference>
<evidence type="ECO:0000313" key="2">
    <source>
        <dbReference type="Proteomes" id="UP000075243"/>
    </source>
</evidence>
<dbReference type="Proteomes" id="UP000075243">
    <property type="component" value="Chromosome 3"/>
</dbReference>
<sequence>MEFVRICSKGINLCQQKYVLQLLSDTGFLASMPTSLPMDPNNNLNAEIGDLLPDPSLYRRLIGKLLYLTISRPDITYVVHKLSQFMQSPTNIHLKAVHHLLQYLKGTPGQGILFPANSTLQLTVYYDVDWAGCLSTRRSTTHFVIFLGQSLLSWRSKRQNTVSKSSTEAENHSILATSSELV</sequence>
<evidence type="ECO:0000313" key="1">
    <source>
        <dbReference type="EMBL" id="KYP70338.1"/>
    </source>
</evidence>
<dbReference type="OMA" id="YRAMENT"/>
<dbReference type="InterPro" id="IPR043502">
    <property type="entry name" value="DNA/RNA_pol_sf"/>
</dbReference>
<gene>
    <name evidence="1" type="ORF">KK1_009551</name>
</gene>
<dbReference type="AlphaFoldDB" id="A0A151TTM1"/>
<dbReference type="PANTHER" id="PTHR11439:SF470">
    <property type="entry name" value="CYSTEINE-RICH RLK (RECEPTOR-LIKE PROTEIN KINASE) 8"/>
    <property type="match status" value="1"/>
</dbReference>
<proteinExistence type="predicted"/>
<keyword evidence="2" id="KW-1185">Reference proteome</keyword>
<accession>A0A151TTM1</accession>
<dbReference type="EMBL" id="CM003605">
    <property type="protein sequence ID" value="KYP70338.1"/>
    <property type="molecule type" value="Genomic_DNA"/>
</dbReference>
<reference evidence="1 2" key="1">
    <citation type="journal article" date="2012" name="Nat. Biotechnol.">
        <title>Draft genome sequence of pigeonpea (Cajanus cajan), an orphan legume crop of resource-poor farmers.</title>
        <authorList>
            <person name="Varshney R.K."/>
            <person name="Chen W."/>
            <person name="Li Y."/>
            <person name="Bharti A.K."/>
            <person name="Saxena R.K."/>
            <person name="Schlueter J.A."/>
            <person name="Donoghue M.T."/>
            <person name="Azam S."/>
            <person name="Fan G."/>
            <person name="Whaley A.M."/>
            <person name="Farmer A.D."/>
            <person name="Sheridan J."/>
            <person name="Iwata A."/>
            <person name="Tuteja R."/>
            <person name="Penmetsa R.V."/>
            <person name="Wu W."/>
            <person name="Upadhyaya H.D."/>
            <person name="Yang S.P."/>
            <person name="Shah T."/>
            <person name="Saxena K.B."/>
            <person name="Michael T."/>
            <person name="McCombie W.R."/>
            <person name="Yang B."/>
            <person name="Zhang G."/>
            <person name="Yang H."/>
            <person name="Wang J."/>
            <person name="Spillane C."/>
            <person name="Cook D.R."/>
            <person name="May G.D."/>
            <person name="Xu X."/>
            <person name="Jackson S.A."/>
        </authorList>
    </citation>
    <scope>NUCLEOTIDE SEQUENCE [LARGE SCALE GENOMIC DNA]</scope>
    <source>
        <strain evidence="2">cv. Asha</strain>
    </source>
</reference>